<dbReference type="Gene3D" id="1.10.1200.80">
    <property type="entry name" value="Putative flavin oxidoreducatase, domain 2"/>
    <property type="match status" value="1"/>
</dbReference>
<keyword evidence="7" id="KW-0694">RNA-binding</keyword>
<keyword evidence="7" id="KW-0820">tRNA-binding</keyword>
<reference evidence="10 11" key="1">
    <citation type="journal article" date="2008" name="J. Biotechnol.">
        <title>The genome of Xanthomonas campestris pv. campestris B100 and its use for the reconstruction of metabolic pathways involved in xanthan biosynthesis.</title>
        <authorList>
            <person name="Vorholter F.J."/>
            <person name="Schneiker S."/>
            <person name="Goesmann A."/>
            <person name="Krause L."/>
            <person name="Bekel T."/>
            <person name="Kaiser O."/>
            <person name="Linke B."/>
            <person name="Patschkowski T."/>
            <person name="Ruckert C."/>
            <person name="Schmid J."/>
            <person name="Sidhu V.K."/>
            <person name="Sieber V."/>
            <person name="Tauch A."/>
            <person name="Watt S.A."/>
            <person name="Weisshaar B."/>
            <person name="Becker A."/>
            <person name="Niehaus K."/>
            <person name="Puhler A."/>
        </authorList>
    </citation>
    <scope>NUCLEOTIDE SEQUENCE [LARGE SCALE GENOMIC DNA]</scope>
    <source>
        <strain evidence="10 11">B100</strain>
    </source>
</reference>
<protein>
    <recommendedName>
        <fullName evidence="7">tRNA-dihydrouridine synthase B</fullName>
        <ecNumber evidence="7">1.3.1.-</ecNumber>
    </recommendedName>
</protein>
<dbReference type="HOGENOM" id="CLU_013299_0_1_6"/>
<name>B0RV64_XANCB</name>
<dbReference type="PANTHER" id="PTHR45846">
    <property type="entry name" value="TRNA-DIHYDROURIDINE(47) SYNTHASE [NAD(P)(+)]-LIKE"/>
    <property type="match status" value="1"/>
</dbReference>
<evidence type="ECO:0000256" key="8">
    <source>
        <dbReference type="SAM" id="MobiDB-lite"/>
    </source>
</evidence>
<comment type="function">
    <text evidence="7">Catalyzes the synthesis of 5,6-dihydrouridine (D), a modified base found in the D-loop of most tRNAs, via the reduction of the C5-C6 double bond in target uridines.</text>
</comment>
<dbReference type="EMBL" id="AM920689">
    <property type="protein sequence ID" value="CAP52955.1"/>
    <property type="molecule type" value="Genomic_DNA"/>
</dbReference>
<dbReference type="GO" id="GO:0017150">
    <property type="term" value="F:tRNA dihydrouridine synthase activity"/>
    <property type="evidence" value="ECO:0007669"/>
    <property type="project" value="UniProtKB-UniRule"/>
</dbReference>
<keyword evidence="4 7" id="KW-0819">tRNA processing</keyword>
<dbReference type="InterPro" id="IPR024036">
    <property type="entry name" value="tRNA-dHydroUridine_Synthase_C"/>
</dbReference>
<dbReference type="InterPro" id="IPR004652">
    <property type="entry name" value="DusB-like"/>
</dbReference>
<evidence type="ECO:0000259" key="9">
    <source>
        <dbReference type="Pfam" id="PF01207"/>
    </source>
</evidence>
<gene>
    <name evidence="7" type="primary">dusB</name>
    <name evidence="10" type="ORF">XCCB100_3590</name>
</gene>
<comment type="cofactor">
    <cofactor evidence="1 7">
        <name>FMN</name>
        <dbReference type="ChEBI" id="CHEBI:58210"/>
    </cofactor>
</comment>
<dbReference type="InterPro" id="IPR035587">
    <property type="entry name" value="DUS-like_FMN-bd"/>
</dbReference>
<feature type="active site" description="Proton donor" evidence="7">
    <location>
        <position position="236"/>
    </location>
</feature>
<sequence length="468" mass="50373">MMQRRAPVPSSGADAPASSEGRRMEKSLSPRGEKALLSRQWRVCLGAPAPQARAGARSGGWGEGTTEDSQLHSTVGVRYGQPILPPLSSSTRRTLPITPTSLERLLAIAQAEARKRSYDSPTPIPDSLPHPSYNARMQIGPYTIAPKVILAPMAGVTDKPFRLLCKRLGAGLAVSEMTISDPRFWGTRKSLHRMDHAGEPDPISVQIAGTEPQQLAEAARYNVDHGAQLIDINMGCPAKKVCNAWAGSALMRDEDLVARILSAVVRAVDVPVTLKIRTGWDCDHRNGPTIARIAQDCGIAALAVHGRTRDQHYTGTAEYATIAQIKAALQIPVIANGDIDSPQKAAQVLRDTGVDAVMIGRAAQGRPWIFGEVAHYLATGALLPPPSLAFVRDTLLGHLEALHAFYGQPQGVRIARKHLGWYAKDHPQSADFRAVVNRAETPEAQLALTRDYFDALIAGVPPPLHAAA</sequence>
<feature type="binding site" evidence="7">
    <location>
        <position position="275"/>
    </location>
    <ligand>
        <name>FMN</name>
        <dbReference type="ChEBI" id="CHEBI:58210"/>
    </ligand>
</feature>
<dbReference type="SUPFAM" id="SSF51395">
    <property type="entry name" value="FMN-linked oxidoreductases"/>
    <property type="match status" value="1"/>
</dbReference>
<dbReference type="InterPro" id="IPR032887">
    <property type="entry name" value="DusB"/>
</dbReference>
<dbReference type="HAMAP" id="MF_02042">
    <property type="entry name" value="DusB_subfam"/>
    <property type="match status" value="1"/>
</dbReference>
<keyword evidence="5 7" id="KW-0521">NADP</keyword>
<accession>B0RV64</accession>
<dbReference type="EC" id="1.3.1.-" evidence="7"/>
<dbReference type="InterPro" id="IPR018517">
    <property type="entry name" value="tRNA_hU_synthase_CS"/>
</dbReference>
<dbReference type="Gene3D" id="3.20.20.70">
    <property type="entry name" value="Aldolase class I"/>
    <property type="match status" value="1"/>
</dbReference>
<evidence type="ECO:0000256" key="3">
    <source>
        <dbReference type="ARBA" id="ARBA00022643"/>
    </source>
</evidence>
<feature type="compositionally biased region" description="Basic and acidic residues" evidence="8">
    <location>
        <begin position="20"/>
        <end position="34"/>
    </location>
</feature>
<evidence type="ECO:0000313" key="10">
    <source>
        <dbReference type="EMBL" id="CAP52955.1"/>
    </source>
</evidence>
<comment type="catalytic activity">
    <reaction evidence="7">
        <text>a 5,6-dihydrouridine in tRNA + NADP(+) = a uridine in tRNA + NADPH + H(+)</text>
        <dbReference type="Rhea" id="RHEA:23624"/>
        <dbReference type="Rhea" id="RHEA-COMP:13339"/>
        <dbReference type="Rhea" id="RHEA-COMP:13887"/>
        <dbReference type="ChEBI" id="CHEBI:15378"/>
        <dbReference type="ChEBI" id="CHEBI:57783"/>
        <dbReference type="ChEBI" id="CHEBI:58349"/>
        <dbReference type="ChEBI" id="CHEBI:65315"/>
        <dbReference type="ChEBI" id="CHEBI:74443"/>
    </reaction>
</comment>
<evidence type="ECO:0000256" key="6">
    <source>
        <dbReference type="ARBA" id="ARBA00023002"/>
    </source>
</evidence>
<dbReference type="KEGG" id="xca:xcc-b100_3590"/>
<dbReference type="Proteomes" id="UP000001188">
    <property type="component" value="Chromosome"/>
</dbReference>
<feature type="domain" description="DUS-like FMN-binding" evidence="9">
    <location>
        <begin position="149"/>
        <end position="453"/>
    </location>
</feature>
<evidence type="ECO:0000313" key="11">
    <source>
        <dbReference type="Proteomes" id="UP000001188"/>
    </source>
</evidence>
<dbReference type="GO" id="GO:0050660">
    <property type="term" value="F:flavin adenine dinucleotide binding"/>
    <property type="evidence" value="ECO:0007669"/>
    <property type="project" value="InterPro"/>
</dbReference>
<evidence type="ECO:0000256" key="7">
    <source>
        <dbReference type="HAMAP-Rule" id="MF_02042"/>
    </source>
</evidence>
<dbReference type="Pfam" id="PF01207">
    <property type="entry name" value="Dus"/>
    <property type="match status" value="1"/>
</dbReference>
<evidence type="ECO:0000256" key="4">
    <source>
        <dbReference type="ARBA" id="ARBA00022694"/>
    </source>
</evidence>
<feature type="binding site" evidence="7">
    <location>
        <begin position="152"/>
        <end position="154"/>
    </location>
    <ligand>
        <name>FMN</name>
        <dbReference type="ChEBI" id="CHEBI:58210"/>
    </ligand>
</feature>
<dbReference type="PROSITE" id="PS01136">
    <property type="entry name" value="UPF0034"/>
    <property type="match status" value="1"/>
</dbReference>
<dbReference type="AlphaFoldDB" id="B0RV64"/>
<feature type="binding site" evidence="7">
    <location>
        <begin position="360"/>
        <end position="361"/>
    </location>
    <ligand>
        <name>FMN</name>
        <dbReference type="ChEBI" id="CHEBI:58210"/>
    </ligand>
</feature>
<dbReference type="NCBIfam" id="TIGR00737">
    <property type="entry name" value="nifR3_yhdG"/>
    <property type="match status" value="1"/>
</dbReference>
<keyword evidence="6 7" id="KW-0560">Oxidoreductase</keyword>
<keyword evidence="3 7" id="KW-0288">FMN</keyword>
<feature type="binding site" evidence="7">
    <location>
        <begin position="336"/>
        <end position="338"/>
    </location>
    <ligand>
        <name>FMN</name>
        <dbReference type="ChEBI" id="CHEBI:58210"/>
    </ligand>
</feature>
<dbReference type="CDD" id="cd02801">
    <property type="entry name" value="DUS_like_FMN"/>
    <property type="match status" value="1"/>
</dbReference>
<organism evidence="10 11">
    <name type="scientific">Xanthomonas campestris pv. campestris (strain B100)</name>
    <dbReference type="NCBI Taxonomy" id="509169"/>
    <lineage>
        <taxon>Bacteria</taxon>
        <taxon>Pseudomonadati</taxon>
        <taxon>Pseudomonadota</taxon>
        <taxon>Gammaproteobacteria</taxon>
        <taxon>Lysobacterales</taxon>
        <taxon>Lysobacteraceae</taxon>
        <taxon>Xanthomonas</taxon>
    </lineage>
</organism>
<dbReference type="GO" id="GO:0010181">
    <property type="term" value="F:FMN binding"/>
    <property type="evidence" value="ECO:0007669"/>
    <property type="project" value="UniProtKB-UniRule"/>
</dbReference>
<dbReference type="GO" id="GO:0000049">
    <property type="term" value="F:tRNA binding"/>
    <property type="evidence" value="ECO:0007669"/>
    <property type="project" value="UniProtKB-UniRule"/>
</dbReference>
<feature type="binding site" evidence="7">
    <location>
        <position position="206"/>
    </location>
    <ligand>
        <name>FMN</name>
        <dbReference type="ChEBI" id="CHEBI:58210"/>
    </ligand>
</feature>
<evidence type="ECO:0000256" key="5">
    <source>
        <dbReference type="ARBA" id="ARBA00022857"/>
    </source>
</evidence>
<dbReference type="PANTHER" id="PTHR45846:SF1">
    <property type="entry name" value="TRNA-DIHYDROURIDINE(47) SYNTHASE [NAD(P)(+)]-LIKE"/>
    <property type="match status" value="1"/>
</dbReference>
<comment type="catalytic activity">
    <reaction evidence="7">
        <text>a 5,6-dihydrouridine in tRNA + NAD(+) = a uridine in tRNA + NADH + H(+)</text>
        <dbReference type="Rhea" id="RHEA:54452"/>
        <dbReference type="Rhea" id="RHEA-COMP:13339"/>
        <dbReference type="Rhea" id="RHEA-COMP:13887"/>
        <dbReference type="ChEBI" id="CHEBI:15378"/>
        <dbReference type="ChEBI" id="CHEBI:57540"/>
        <dbReference type="ChEBI" id="CHEBI:57945"/>
        <dbReference type="ChEBI" id="CHEBI:65315"/>
        <dbReference type="ChEBI" id="CHEBI:74443"/>
    </reaction>
</comment>
<evidence type="ECO:0000256" key="2">
    <source>
        <dbReference type="ARBA" id="ARBA00022630"/>
    </source>
</evidence>
<dbReference type="InterPro" id="IPR013785">
    <property type="entry name" value="Aldolase_TIM"/>
</dbReference>
<keyword evidence="2 7" id="KW-0285">Flavoprotein</keyword>
<proteinExistence type="inferred from homology"/>
<evidence type="ECO:0000256" key="1">
    <source>
        <dbReference type="ARBA" id="ARBA00001917"/>
    </source>
</evidence>
<comment type="similarity">
    <text evidence="7">Belongs to the Dus family. DusB subfamily.</text>
</comment>
<feature type="region of interest" description="Disordered" evidence="8">
    <location>
        <begin position="1"/>
        <end position="34"/>
    </location>
</feature>